<dbReference type="Proteomes" id="UP001318860">
    <property type="component" value="Unassembled WGS sequence"/>
</dbReference>
<dbReference type="Pfam" id="PF12697">
    <property type="entry name" value="Abhydrolase_6"/>
    <property type="match status" value="1"/>
</dbReference>
<gene>
    <name evidence="4" type="ORF">DH2020_026334</name>
</gene>
<sequence>MAKALTKTGLNGLLNRLLNGPTPVLHHPSRSVQTLAYEEIKSSPEKPHEFTVFVLHGLLGSEWRMVLVDLRNHGKSAEIEGLLPPHTLENAAKDLANLVKSEGWDWPDVVIGHSMGGKVALQFAQSCADGHYGDNVSLPKQRGREQLWVLDSVPGKVIRDNSDGEVEKVLLTLQSLPSTIPSRKSLSEWIGSNLKKSEEQVTWAFNLDGAVQMFNSYREMDYWPLLEHTPKGMEISILRAEKSDRWDPDVIQQLEHVASKRVGDAEGKVSVHVLPNAGHWVHVDNPKGLLEIVAPKVASVV</sequence>
<dbReference type="PANTHER" id="PTHR43248">
    <property type="entry name" value="2-SUCCINYL-6-HYDROXY-2,4-CYCLOHEXADIENE-1-CARBOXYLATE SYNTHASE"/>
    <property type="match status" value="1"/>
</dbReference>
<evidence type="ECO:0000256" key="2">
    <source>
        <dbReference type="ARBA" id="ARBA00022801"/>
    </source>
</evidence>
<dbReference type="Gene3D" id="3.40.50.1820">
    <property type="entry name" value="alpha/beta hydrolase"/>
    <property type="match status" value="1"/>
</dbReference>
<proteinExistence type="inferred from homology"/>
<evidence type="ECO:0000313" key="5">
    <source>
        <dbReference type="Proteomes" id="UP001318860"/>
    </source>
</evidence>
<dbReference type="InterPro" id="IPR029058">
    <property type="entry name" value="AB_hydrolase_fold"/>
</dbReference>
<dbReference type="InterPro" id="IPR051601">
    <property type="entry name" value="Serine_prot/Carboxylest_S33"/>
</dbReference>
<protein>
    <recommendedName>
        <fullName evidence="3">AB hydrolase-1 domain-containing protein</fullName>
    </recommendedName>
</protein>
<dbReference type="InterPro" id="IPR000073">
    <property type="entry name" value="AB_hydrolase_1"/>
</dbReference>
<accession>A0ABR0VXB5</accession>
<name>A0ABR0VXB5_REHGL</name>
<keyword evidence="2" id="KW-0378">Hydrolase</keyword>
<comment type="similarity">
    <text evidence="1">Belongs to the peptidase S33 family.</text>
</comment>
<dbReference type="EMBL" id="JABTTQ020000354">
    <property type="protein sequence ID" value="KAK6139958.1"/>
    <property type="molecule type" value="Genomic_DNA"/>
</dbReference>
<keyword evidence="5" id="KW-1185">Reference proteome</keyword>
<organism evidence="4 5">
    <name type="scientific">Rehmannia glutinosa</name>
    <name type="common">Chinese foxglove</name>
    <dbReference type="NCBI Taxonomy" id="99300"/>
    <lineage>
        <taxon>Eukaryota</taxon>
        <taxon>Viridiplantae</taxon>
        <taxon>Streptophyta</taxon>
        <taxon>Embryophyta</taxon>
        <taxon>Tracheophyta</taxon>
        <taxon>Spermatophyta</taxon>
        <taxon>Magnoliopsida</taxon>
        <taxon>eudicotyledons</taxon>
        <taxon>Gunneridae</taxon>
        <taxon>Pentapetalae</taxon>
        <taxon>asterids</taxon>
        <taxon>lamiids</taxon>
        <taxon>Lamiales</taxon>
        <taxon>Orobanchaceae</taxon>
        <taxon>Rehmannieae</taxon>
        <taxon>Rehmannia</taxon>
    </lineage>
</organism>
<dbReference type="SUPFAM" id="SSF53474">
    <property type="entry name" value="alpha/beta-Hydrolases"/>
    <property type="match status" value="1"/>
</dbReference>
<dbReference type="PANTHER" id="PTHR43248:SF3">
    <property type="entry name" value="AB HYDROLASE-1 DOMAIN-CONTAINING PROTEIN"/>
    <property type="match status" value="1"/>
</dbReference>
<evidence type="ECO:0000259" key="3">
    <source>
        <dbReference type="Pfam" id="PF12697"/>
    </source>
</evidence>
<evidence type="ECO:0000256" key="1">
    <source>
        <dbReference type="ARBA" id="ARBA00010088"/>
    </source>
</evidence>
<comment type="caution">
    <text evidence="4">The sequence shown here is derived from an EMBL/GenBank/DDBJ whole genome shotgun (WGS) entry which is preliminary data.</text>
</comment>
<evidence type="ECO:0000313" key="4">
    <source>
        <dbReference type="EMBL" id="KAK6139958.1"/>
    </source>
</evidence>
<feature type="domain" description="AB hydrolase-1" evidence="3">
    <location>
        <begin position="54"/>
        <end position="290"/>
    </location>
</feature>
<reference evidence="4 5" key="1">
    <citation type="journal article" date="2021" name="Comput. Struct. Biotechnol. J.">
        <title>De novo genome assembly of the potent medicinal plant Rehmannia glutinosa using nanopore technology.</title>
        <authorList>
            <person name="Ma L."/>
            <person name="Dong C."/>
            <person name="Song C."/>
            <person name="Wang X."/>
            <person name="Zheng X."/>
            <person name="Niu Y."/>
            <person name="Chen S."/>
            <person name="Feng W."/>
        </authorList>
    </citation>
    <scope>NUCLEOTIDE SEQUENCE [LARGE SCALE GENOMIC DNA]</scope>
    <source>
        <strain evidence="4">DH-2019</strain>
    </source>
</reference>